<evidence type="ECO:0000256" key="2">
    <source>
        <dbReference type="ARBA" id="ARBA00022741"/>
    </source>
</evidence>
<dbReference type="Gene3D" id="1.20.5.4130">
    <property type="match status" value="1"/>
</dbReference>
<dbReference type="STRING" id="3476.A0A2P5AWZ9"/>
<reference evidence="6" key="1">
    <citation type="submission" date="2016-06" db="EMBL/GenBank/DDBJ databases">
        <title>Parallel loss of symbiosis genes in relatives of nitrogen-fixing non-legume Parasponia.</title>
        <authorList>
            <person name="Van Velzen R."/>
            <person name="Holmer R."/>
            <person name="Bu F."/>
            <person name="Rutten L."/>
            <person name="Van Zeijl A."/>
            <person name="Liu W."/>
            <person name="Santuari L."/>
            <person name="Cao Q."/>
            <person name="Sharma T."/>
            <person name="Shen D."/>
            <person name="Roswanjaya Y."/>
            <person name="Wardhani T."/>
            <person name="Kalhor M.S."/>
            <person name="Jansen J."/>
            <person name="Van den Hoogen J."/>
            <person name="Gungor B."/>
            <person name="Hartog M."/>
            <person name="Hontelez J."/>
            <person name="Verver J."/>
            <person name="Yang W.-C."/>
            <person name="Schijlen E."/>
            <person name="Repin R."/>
            <person name="Schilthuizen M."/>
            <person name="Schranz E."/>
            <person name="Heidstra R."/>
            <person name="Miyata K."/>
            <person name="Fedorova E."/>
            <person name="Kohlen W."/>
            <person name="Bisseling T."/>
            <person name="Smit S."/>
            <person name="Geurts R."/>
        </authorList>
    </citation>
    <scope>NUCLEOTIDE SEQUENCE [LARGE SCALE GENOMIC DNA]</scope>
    <source>
        <strain evidence="6">cv. WU1-14</strain>
    </source>
</reference>
<dbReference type="EMBL" id="JXTB01000423">
    <property type="protein sequence ID" value="PON41080.1"/>
    <property type="molecule type" value="Genomic_DNA"/>
</dbReference>
<proteinExistence type="predicted"/>
<evidence type="ECO:0000256" key="1">
    <source>
        <dbReference type="ARBA" id="ARBA00022737"/>
    </source>
</evidence>
<keyword evidence="6" id="KW-1185">Reference proteome</keyword>
<sequence>MAEMIVLSKFTEAIVSHTIKRISYLLIHEATSLITVKTDVEYLRNELMRMQSFLKTVYSEQKQDNRARNWVVEVKNIACEIEDIVKTYIVKVDSSFLHVFHLKKLQKQINSIKTKIESIFKSKKNYGIELVCRSPTGWVNLTTLERQHSLRRSYPDDDDEDDVISLDCSTTLLKTKLMEDKDDQLCIVNV</sequence>
<keyword evidence="2" id="KW-0547">Nucleotide-binding</keyword>
<evidence type="ECO:0000256" key="3">
    <source>
        <dbReference type="ARBA" id="ARBA00022821"/>
    </source>
</evidence>
<dbReference type="GO" id="GO:0000166">
    <property type="term" value="F:nucleotide binding"/>
    <property type="evidence" value="ECO:0007669"/>
    <property type="project" value="UniProtKB-KW"/>
</dbReference>
<keyword evidence="1" id="KW-0677">Repeat</keyword>
<evidence type="ECO:0000313" key="6">
    <source>
        <dbReference type="Proteomes" id="UP000237105"/>
    </source>
</evidence>
<dbReference type="PANTHER" id="PTHR19338">
    <property type="entry name" value="TRANSLOCASE OF INNER MITOCHONDRIAL MEMBRANE 13 HOMOLOG"/>
    <property type="match status" value="1"/>
</dbReference>
<accession>A0A2P5AWZ9</accession>
<evidence type="ECO:0000259" key="4">
    <source>
        <dbReference type="Pfam" id="PF18052"/>
    </source>
</evidence>
<dbReference type="CDD" id="cd14798">
    <property type="entry name" value="RX-CC_like"/>
    <property type="match status" value="1"/>
</dbReference>
<name>A0A2P5AWZ9_PARAD</name>
<dbReference type="OrthoDB" id="3027644at2759"/>
<dbReference type="AlphaFoldDB" id="A0A2P5AWZ9"/>
<dbReference type="GO" id="GO:0006952">
    <property type="term" value="P:defense response"/>
    <property type="evidence" value="ECO:0007669"/>
    <property type="project" value="UniProtKB-KW"/>
</dbReference>
<dbReference type="Pfam" id="PF18052">
    <property type="entry name" value="Rx_N"/>
    <property type="match status" value="1"/>
</dbReference>
<evidence type="ECO:0000313" key="5">
    <source>
        <dbReference type="EMBL" id="PON41080.1"/>
    </source>
</evidence>
<dbReference type="InterPro" id="IPR038005">
    <property type="entry name" value="RX-like_CC"/>
</dbReference>
<dbReference type="InterPro" id="IPR041118">
    <property type="entry name" value="Rx_N"/>
</dbReference>
<comment type="caution">
    <text evidence="5">The sequence shown here is derived from an EMBL/GenBank/DDBJ whole genome shotgun (WGS) entry which is preliminary data.</text>
</comment>
<dbReference type="Proteomes" id="UP000237105">
    <property type="component" value="Unassembled WGS sequence"/>
</dbReference>
<protein>
    <recommendedName>
        <fullName evidence="4">Disease resistance N-terminal domain-containing protein</fullName>
    </recommendedName>
</protein>
<keyword evidence="3" id="KW-0611">Plant defense</keyword>
<gene>
    <name evidence="5" type="ORF">PanWU01x14_292320</name>
</gene>
<dbReference type="PANTHER" id="PTHR19338:SF66">
    <property type="entry name" value="NB-ARC DOMAIN-CONTAINING PROTEIN"/>
    <property type="match status" value="1"/>
</dbReference>
<organism evidence="5 6">
    <name type="scientific">Parasponia andersonii</name>
    <name type="common">Sponia andersonii</name>
    <dbReference type="NCBI Taxonomy" id="3476"/>
    <lineage>
        <taxon>Eukaryota</taxon>
        <taxon>Viridiplantae</taxon>
        <taxon>Streptophyta</taxon>
        <taxon>Embryophyta</taxon>
        <taxon>Tracheophyta</taxon>
        <taxon>Spermatophyta</taxon>
        <taxon>Magnoliopsida</taxon>
        <taxon>eudicotyledons</taxon>
        <taxon>Gunneridae</taxon>
        <taxon>Pentapetalae</taxon>
        <taxon>rosids</taxon>
        <taxon>fabids</taxon>
        <taxon>Rosales</taxon>
        <taxon>Cannabaceae</taxon>
        <taxon>Parasponia</taxon>
    </lineage>
</organism>
<feature type="domain" description="Disease resistance N-terminal" evidence="4">
    <location>
        <begin position="14"/>
        <end position="94"/>
    </location>
</feature>